<sequence length="412" mass="44591">MTNLRPGFRTAGLLVAAALLSGCTTTPQPTIAPAPSTPPAASTSEPADPHTLVDTAGDALEFPLVELDDAKPLTLPEIASITPAQPGHDHTILLALSNDRTLVTLSPSENFEEAAFVKSNRVGLLRDDGTVDLFADTSNIRPDGRPRQTYAGDINEQWVVWMETSSDNMYESNWRLFAQELDGGKPILVAAAEDQRKATTEFLPLAGGDPFPRLSEGLVWWWTAHEQPDGTFQPRILAADPAGGEPKEMLTLSAQLSPVTGGIVAVTLSEAEDHPQTGIVRIDTDGTVTELVRFTQDSEASWGAQRLASSGNIVAMSTGEAVLIMDTSATPIAQIPIPNDREIWDLDVCAGKVVFTPYKPEETDQVAVYDTTTNTLQTIHVPRAETDNYCSDQRISWSQNENNWTSNTIATW</sequence>
<feature type="region of interest" description="Disordered" evidence="1">
    <location>
        <begin position="27"/>
        <end position="53"/>
    </location>
</feature>
<evidence type="ECO:0000313" key="4">
    <source>
        <dbReference type="Proteomes" id="UP000712713"/>
    </source>
</evidence>
<organism evidence="3 4">
    <name type="scientific">Tessaracoccus flavescens</name>
    <dbReference type="NCBI Taxonomy" id="399497"/>
    <lineage>
        <taxon>Bacteria</taxon>
        <taxon>Bacillati</taxon>
        <taxon>Actinomycetota</taxon>
        <taxon>Actinomycetes</taxon>
        <taxon>Propionibacteriales</taxon>
        <taxon>Propionibacteriaceae</taxon>
        <taxon>Tessaracoccus</taxon>
    </lineage>
</organism>
<feature type="chain" id="PRO_5039233852" description="Arylsulfotransferase N-terminal domain-containing protein" evidence="2">
    <location>
        <begin position="28"/>
        <end position="412"/>
    </location>
</feature>
<protein>
    <recommendedName>
        <fullName evidence="5">Arylsulfotransferase N-terminal domain-containing protein</fullName>
    </recommendedName>
</protein>
<feature type="signal peptide" evidence="2">
    <location>
        <begin position="1"/>
        <end position="27"/>
    </location>
</feature>
<evidence type="ECO:0000256" key="2">
    <source>
        <dbReference type="SAM" id="SignalP"/>
    </source>
</evidence>
<reference evidence="3" key="2">
    <citation type="submission" date="2021-09" db="EMBL/GenBank/DDBJ databases">
        <authorList>
            <person name="Gilroy R."/>
        </authorList>
    </citation>
    <scope>NUCLEOTIDE SEQUENCE</scope>
    <source>
        <strain evidence="3">ChiGjej3B3-7470</strain>
    </source>
</reference>
<accession>A0A921JS58</accession>
<name>A0A921JS58_9ACTN</name>
<keyword evidence="2" id="KW-0732">Signal</keyword>
<dbReference type="SUPFAM" id="SSF69304">
    <property type="entry name" value="Tricorn protease N-terminal domain"/>
    <property type="match status" value="1"/>
</dbReference>
<evidence type="ECO:0000256" key="1">
    <source>
        <dbReference type="SAM" id="MobiDB-lite"/>
    </source>
</evidence>
<comment type="caution">
    <text evidence="3">The sequence shown here is derived from an EMBL/GenBank/DDBJ whole genome shotgun (WGS) entry which is preliminary data.</text>
</comment>
<proteinExistence type="predicted"/>
<gene>
    <name evidence="3" type="ORF">K8V15_09760</name>
</gene>
<dbReference type="AlphaFoldDB" id="A0A921JS58"/>
<dbReference type="EMBL" id="DYZF01000249">
    <property type="protein sequence ID" value="HJE52238.1"/>
    <property type="molecule type" value="Genomic_DNA"/>
</dbReference>
<evidence type="ECO:0000313" key="3">
    <source>
        <dbReference type="EMBL" id="HJE52238.1"/>
    </source>
</evidence>
<evidence type="ECO:0008006" key="5">
    <source>
        <dbReference type="Google" id="ProtNLM"/>
    </source>
</evidence>
<dbReference type="Proteomes" id="UP000712713">
    <property type="component" value="Unassembled WGS sequence"/>
</dbReference>
<dbReference type="PROSITE" id="PS51257">
    <property type="entry name" value="PROKAR_LIPOPROTEIN"/>
    <property type="match status" value="1"/>
</dbReference>
<reference evidence="3" key="1">
    <citation type="journal article" date="2021" name="PeerJ">
        <title>Extensive microbial diversity within the chicken gut microbiome revealed by metagenomics and culture.</title>
        <authorList>
            <person name="Gilroy R."/>
            <person name="Ravi A."/>
            <person name="Getino M."/>
            <person name="Pursley I."/>
            <person name="Horton D.L."/>
            <person name="Alikhan N.F."/>
            <person name="Baker D."/>
            <person name="Gharbi K."/>
            <person name="Hall N."/>
            <person name="Watson M."/>
            <person name="Adriaenssens E.M."/>
            <person name="Foster-Nyarko E."/>
            <person name="Jarju S."/>
            <person name="Secka A."/>
            <person name="Antonio M."/>
            <person name="Oren A."/>
            <person name="Chaudhuri R.R."/>
            <person name="La Ragione R."/>
            <person name="Hildebrand F."/>
            <person name="Pallen M.J."/>
        </authorList>
    </citation>
    <scope>NUCLEOTIDE SEQUENCE</scope>
    <source>
        <strain evidence="3">ChiGjej3B3-7470</strain>
    </source>
</reference>